<proteinExistence type="predicted"/>
<name>S7WNI9_9BACT</name>
<organism evidence="1 2">
    <name type="scientific">Cyclobacterium qasimii M12-11B</name>
    <dbReference type="NCBI Taxonomy" id="641524"/>
    <lineage>
        <taxon>Bacteria</taxon>
        <taxon>Pseudomonadati</taxon>
        <taxon>Bacteroidota</taxon>
        <taxon>Cytophagia</taxon>
        <taxon>Cytophagales</taxon>
        <taxon>Cyclobacteriaceae</taxon>
        <taxon>Cyclobacterium</taxon>
    </lineage>
</organism>
<protein>
    <submittedName>
        <fullName evidence="1">Uncharacterized protein</fullName>
    </submittedName>
</protein>
<dbReference type="AlphaFoldDB" id="S7WNI9"/>
<gene>
    <name evidence="1" type="ORF">ADICYQ_2754</name>
</gene>
<sequence length="39" mass="4415">MGKEKHYLDPCGQPTERLLDGATHAYPSVAYLILDVKHF</sequence>
<comment type="caution">
    <text evidence="1">The sequence shown here is derived from an EMBL/GenBank/DDBJ whole genome shotgun (WGS) entry which is preliminary data.</text>
</comment>
<dbReference type="STRING" id="641524.ADICYQ_2754"/>
<dbReference type="Proteomes" id="UP000014974">
    <property type="component" value="Unassembled WGS sequence"/>
</dbReference>
<evidence type="ECO:0000313" key="1">
    <source>
        <dbReference type="EMBL" id="EPR68284.1"/>
    </source>
</evidence>
<evidence type="ECO:0000313" key="2">
    <source>
        <dbReference type="Proteomes" id="UP000014974"/>
    </source>
</evidence>
<accession>S7WNI9</accession>
<dbReference type="EMBL" id="ATNM01000107">
    <property type="protein sequence ID" value="EPR68284.1"/>
    <property type="molecule type" value="Genomic_DNA"/>
</dbReference>
<reference evidence="1 2" key="1">
    <citation type="journal article" date="2013" name="Genome Announc.">
        <title>Draft Genome Sequence of Cyclobacterium qasimii Strain M12-11BT, Isolated from Arctic Marine Sediment.</title>
        <authorList>
            <person name="Shivaji S."/>
            <person name="Ara S."/>
            <person name="Singh A."/>
            <person name="Kumar Pinnaka A."/>
        </authorList>
    </citation>
    <scope>NUCLEOTIDE SEQUENCE [LARGE SCALE GENOMIC DNA]</scope>
    <source>
        <strain evidence="1 2">M12-11B</strain>
    </source>
</reference>